<dbReference type="AlphaFoldDB" id="A0A6C2C2K9"/>
<protein>
    <recommendedName>
        <fullName evidence="4">Prepilin type IV endopeptidase peptidase domain-containing protein</fullName>
    </recommendedName>
</protein>
<keyword evidence="3" id="KW-1185">Reference proteome</keyword>
<evidence type="ECO:0000313" key="2">
    <source>
        <dbReference type="EMBL" id="TYC47929.1"/>
    </source>
</evidence>
<name>A0A6C2C2K9_9LACO</name>
<keyword evidence="1" id="KW-0472">Membrane</keyword>
<dbReference type="OrthoDB" id="2149687at2"/>
<evidence type="ECO:0000256" key="1">
    <source>
        <dbReference type="SAM" id="Phobius"/>
    </source>
</evidence>
<keyword evidence="1" id="KW-1133">Transmembrane helix</keyword>
<comment type="caution">
    <text evidence="2">The sequence shown here is derived from an EMBL/GenBank/DDBJ whole genome shotgun (WGS) entry which is preliminary data.</text>
</comment>
<organism evidence="2 3">
    <name type="scientific">Weissella muntiaci</name>
    <dbReference type="NCBI Taxonomy" id="2508881"/>
    <lineage>
        <taxon>Bacteria</taxon>
        <taxon>Bacillati</taxon>
        <taxon>Bacillota</taxon>
        <taxon>Bacilli</taxon>
        <taxon>Lactobacillales</taxon>
        <taxon>Lactobacillaceae</taxon>
        <taxon>Weissella</taxon>
    </lineage>
</organism>
<gene>
    <name evidence="2" type="ORF">ESZ50_10490</name>
</gene>
<evidence type="ECO:0008006" key="4">
    <source>
        <dbReference type="Google" id="ProtNLM"/>
    </source>
</evidence>
<accession>A0A6C2C2K9</accession>
<sequence>MPQACLVFFLTVIILSVQDIYDQSITYPLLFPALLMHILSSSFNWSYFFLYLLVSLINILNHEAWLGNGDIDIAYLGFCYFGIPAMMSGLLIASSTAMIWSLLINQKRIAFVPFLTLGYLCQLF</sequence>
<dbReference type="RefSeq" id="WP_148623757.1">
    <property type="nucleotide sequence ID" value="NZ_SDGZ01000026.1"/>
</dbReference>
<dbReference type="Proteomes" id="UP000371977">
    <property type="component" value="Unassembled WGS sequence"/>
</dbReference>
<dbReference type="EMBL" id="SDGZ01000026">
    <property type="protein sequence ID" value="TYC47929.1"/>
    <property type="molecule type" value="Genomic_DNA"/>
</dbReference>
<proteinExistence type="predicted"/>
<feature type="transmembrane region" description="Helical" evidence="1">
    <location>
        <begin position="43"/>
        <end position="61"/>
    </location>
</feature>
<keyword evidence="1" id="KW-0812">Transmembrane</keyword>
<feature type="transmembrane region" description="Helical" evidence="1">
    <location>
        <begin position="73"/>
        <end position="103"/>
    </location>
</feature>
<evidence type="ECO:0000313" key="3">
    <source>
        <dbReference type="Proteomes" id="UP000371977"/>
    </source>
</evidence>
<reference evidence="2 3" key="1">
    <citation type="submission" date="2019-01" db="EMBL/GenBank/DDBJ databases">
        <title>Weissella sp. nov., a novel lactic acid bacterium isolated from animal feces.</title>
        <authorList>
            <person name="Wang L.-T."/>
        </authorList>
    </citation>
    <scope>NUCLEOTIDE SEQUENCE [LARGE SCALE GENOMIC DNA]</scope>
    <source>
        <strain evidence="2 3">8H-2</strain>
    </source>
</reference>